<feature type="compositionally biased region" description="Basic residues" evidence="1">
    <location>
        <begin position="187"/>
        <end position="200"/>
    </location>
</feature>
<sequence>MRPLQTCVLYRADFAGKSHGVLVEARICRVRPKLNSKAESREVDASAVSENLIFLEIELHKQLMLKLKLMGMNAAFGLRSQVQIGSSLMIGVTTATAVHSPALPPPAVLRIHRSLEVEDQDDRKHVRIQKEIERIAAANRDRMLTMATSEARLYRQAIATAKRRMKRATRATRRRWQQEYLLEARKRRARKRQRKRRKRGREAAYRLSRRSRESGRSADAVVDEHLTVDVIPLGGFRTGESGMDTDDPTYSSSIRETEGAEGDAAEDDLEAHHSDAKSSSGAHRHAKLAADAGKDGLDVIDAGTGGDTENASFALAAKTMFAPSKWNGAKRQRELDEFFASAFKSWVGG</sequence>
<dbReference type="OrthoDB" id="419768at2759"/>
<accession>A0A2R5GLP3</accession>
<feature type="region of interest" description="Disordered" evidence="1">
    <location>
        <begin position="187"/>
        <end position="219"/>
    </location>
</feature>
<gene>
    <name evidence="3" type="ORF">FCC1311_000951</name>
</gene>
<proteinExistence type="predicted"/>
<dbReference type="InterPro" id="IPR038983">
    <property type="entry name" value="C2CD5"/>
</dbReference>
<feature type="compositionally biased region" description="Acidic residues" evidence="1">
    <location>
        <begin position="259"/>
        <end position="269"/>
    </location>
</feature>
<dbReference type="PANTHER" id="PTHR37412:SF2">
    <property type="entry name" value="C2 DOMAIN-CONTAINING PROTEIN 5"/>
    <property type="match status" value="1"/>
</dbReference>
<dbReference type="InterPro" id="IPR056431">
    <property type="entry name" value="C2CD5_YbjQ-rel_dom"/>
</dbReference>
<dbReference type="GO" id="GO:0072659">
    <property type="term" value="P:protein localization to plasma membrane"/>
    <property type="evidence" value="ECO:0007669"/>
    <property type="project" value="TreeGrafter"/>
</dbReference>
<name>A0A2R5GLP3_9STRA</name>
<feature type="region of interest" description="Disordered" evidence="1">
    <location>
        <begin position="236"/>
        <end position="286"/>
    </location>
</feature>
<dbReference type="AlphaFoldDB" id="A0A2R5GLP3"/>
<dbReference type="GO" id="GO:0010828">
    <property type="term" value="P:positive regulation of D-glucose transmembrane transport"/>
    <property type="evidence" value="ECO:0007669"/>
    <property type="project" value="TreeGrafter"/>
</dbReference>
<feature type="compositionally biased region" description="Basic and acidic residues" evidence="1">
    <location>
        <begin position="210"/>
        <end position="219"/>
    </location>
</feature>
<keyword evidence="4" id="KW-1185">Reference proteome</keyword>
<reference evidence="3 4" key="1">
    <citation type="submission" date="2017-12" db="EMBL/GenBank/DDBJ databases">
        <title>Sequencing, de novo assembly and annotation of complete genome of a new Thraustochytrid species, strain FCC1311.</title>
        <authorList>
            <person name="Sedici K."/>
            <person name="Godart F."/>
            <person name="Aiese Cigliano R."/>
            <person name="Sanseverino W."/>
            <person name="Barakat M."/>
            <person name="Ortet P."/>
            <person name="Marechal E."/>
            <person name="Cagnac O."/>
            <person name="Amato A."/>
        </authorList>
    </citation>
    <scope>NUCLEOTIDE SEQUENCE [LARGE SCALE GENOMIC DNA]</scope>
</reference>
<evidence type="ECO:0000259" key="2">
    <source>
        <dbReference type="Pfam" id="PF23025"/>
    </source>
</evidence>
<dbReference type="GO" id="GO:0031340">
    <property type="term" value="P:positive regulation of vesicle fusion"/>
    <property type="evidence" value="ECO:0007669"/>
    <property type="project" value="TreeGrafter"/>
</dbReference>
<dbReference type="Pfam" id="PF23025">
    <property type="entry name" value="YbjQ_2"/>
    <property type="match status" value="1"/>
</dbReference>
<dbReference type="InParanoid" id="A0A2R5GLP3"/>
<comment type="caution">
    <text evidence="3">The sequence shown here is derived from an EMBL/GenBank/DDBJ whole genome shotgun (WGS) entry which is preliminary data.</text>
</comment>
<dbReference type="EMBL" id="BEYU01000053">
    <property type="protein sequence ID" value="GBG29201.1"/>
    <property type="molecule type" value="Genomic_DNA"/>
</dbReference>
<evidence type="ECO:0000313" key="3">
    <source>
        <dbReference type="EMBL" id="GBG29201.1"/>
    </source>
</evidence>
<dbReference type="GO" id="GO:0005544">
    <property type="term" value="F:calcium-dependent phospholipid binding"/>
    <property type="evidence" value="ECO:0007669"/>
    <property type="project" value="InterPro"/>
</dbReference>
<organism evidence="3 4">
    <name type="scientific">Hondaea fermentalgiana</name>
    <dbReference type="NCBI Taxonomy" id="2315210"/>
    <lineage>
        <taxon>Eukaryota</taxon>
        <taxon>Sar</taxon>
        <taxon>Stramenopiles</taxon>
        <taxon>Bigyra</taxon>
        <taxon>Labyrinthulomycetes</taxon>
        <taxon>Thraustochytrida</taxon>
        <taxon>Thraustochytriidae</taxon>
        <taxon>Hondaea</taxon>
    </lineage>
</organism>
<protein>
    <submittedName>
        <fullName evidence="3">C2 domain-containing protein 5</fullName>
    </submittedName>
</protein>
<dbReference type="Proteomes" id="UP000241890">
    <property type="component" value="Unassembled WGS sequence"/>
</dbReference>
<dbReference type="GO" id="GO:0005509">
    <property type="term" value="F:calcium ion binding"/>
    <property type="evidence" value="ECO:0007669"/>
    <property type="project" value="TreeGrafter"/>
</dbReference>
<dbReference type="PANTHER" id="PTHR37412">
    <property type="entry name" value="C2 DOMAIN-CONTAINING PROTEIN 5"/>
    <property type="match status" value="1"/>
</dbReference>
<dbReference type="GO" id="GO:0090314">
    <property type="term" value="P:positive regulation of protein targeting to membrane"/>
    <property type="evidence" value="ECO:0007669"/>
    <property type="project" value="TreeGrafter"/>
</dbReference>
<feature type="domain" description="C2" evidence="2">
    <location>
        <begin position="16"/>
        <end position="99"/>
    </location>
</feature>
<evidence type="ECO:0000256" key="1">
    <source>
        <dbReference type="SAM" id="MobiDB-lite"/>
    </source>
</evidence>
<dbReference type="GO" id="GO:0005886">
    <property type="term" value="C:plasma membrane"/>
    <property type="evidence" value="ECO:0007669"/>
    <property type="project" value="TreeGrafter"/>
</dbReference>
<dbReference type="GO" id="GO:0065002">
    <property type="term" value="P:intracellular protein transmembrane transport"/>
    <property type="evidence" value="ECO:0007669"/>
    <property type="project" value="TreeGrafter"/>
</dbReference>
<evidence type="ECO:0000313" key="4">
    <source>
        <dbReference type="Proteomes" id="UP000241890"/>
    </source>
</evidence>